<dbReference type="PANTHER" id="PTHR46230:SF7">
    <property type="entry name" value="BOLA-LIKE PROTEIN 1"/>
    <property type="match status" value="1"/>
</dbReference>
<sequence length="90" mass="9990">MEYATRMRRKLTDALAPERLDIQDDSGRHAGHGGAHPEGETHFHVTIVSAAFAGKSRVERQRLVYGLLAQEMAERVHALGLTTLTPEEAR</sequence>
<evidence type="ECO:0000313" key="8">
    <source>
        <dbReference type="Proteomes" id="UP001628281"/>
    </source>
</evidence>
<dbReference type="GeneID" id="56452140"/>
<accession>A0A060DDB3</accession>
<evidence type="ECO:0000313" key="5">
    <source>
        <dbReference type="EMBL" id="QCN95180.1"/>
    </source>
</evidence>
<evidence type="ECO:0000313" key="6">
    <source>
        <dbReference type="Proteomes" id="UP000027186"/>
    </source>
</evidence>
<feature type="region of interest" description="Disordered" evidence="2">
    <location>
        <begin position="1"/>
        <end position="41"/>
    </location>
</feature>
<dbReference type="KEGG" id="abq:ABAZ39_01305"/>
<name>A0A060DDB3_9PROT</name>
<gene>
    <name evidence="3" type="ORF">ABAZ39_01305</name>
    <name evidence="4" type="ORF">ACJ41P_05625</name>
    <name evidence="5" type="ORF">D3093_07900</name>
</gene>
<reference evidence="5 7" key="2">
    <citation type="submission" date="2018-09" db="EMBL/GenBank/DDBJ databases">
        <title>Whole genome based analysis of evolution and adaptive divergence in Indian and Brazilian strains of Azospirillum brasilense.</title>
        <authorList>
            <person name="Singh C."/>
            <person name="Tripathi A.K."/>
        </authorList>
    </citation>
    <scope>NUCLEOTIDE SEQUENCE [LARGE SCALE GENOMIC DNA]</scope>
    <source>
        <strain evidence="5 7">MTCC4035</strain>
    </source>
</reference>
<reference evidence="4 8" key="3">
    <citation type="submission" date="2024-11" db="EMBL/GenBank/DDBJ databases">
        <title>Draft genome sequences of two bacteria associated to sugarcane roots in Colombia.</title>
        <authorList>
            <person name="Pardo-Diaz S."/>
            <person name="Masmela-Mendoza J."/>
            <person name="Delgadillo-Duran P."/>
            <person name="Bautista E.J."/>
            <person name="Rojas-Tapias D.F."/>
        </authorList>
    </citation>
    <scope>NUCLEOTIDE SEQUENCE [LARGE SCALE GENOMIC DNA]</scope>
    <source>
        <strain evidence="4 8">Ap18</strain>
    </source>
</reference>
<evidence type="ECO:0000313" key="3">
    <source>
        <dbReference type="EMBL" id="AIB10675.1"/>
    </source>
</evidence>
<dbReference type="AlphaFoldDB" id="A0A060DDB3"/>
<dbReference type="Proteomes" id="UP000027186">
    <property type="component" value="Chromosome"/>
</dbReference>
<evidence type="ECO:0000256" key="1">
    <source>
        <dbReference type="RuleBase" id="RU003860"/>
    </source>
</evidence>
<evidence type="ECO:0000256" key="2">
    <source>
        <dbReference type="SAM" id="MobiDB-lite"/>
    </source>
</evidence>
<comment type="similarity">
    <text evidence="1">Belongs to the BolA/IbaG family.</text>
</comment>
<evidence type="ECO:0000313" key="4">
    <source>
        <dbReference type="EMBL" id="MFL7900596.1"/>
    </source>
</evidence>
<dbReference type="PANTHER" id="PTHR46230">
    <property type="match status" value="1"/>
</dbReference>
<evidence type="ECO:0000313" key="7">
    <source>
        <dbReference type="Proteomes" id="UP000298595"/>
    </source>
</evidence>
<dbReference type="InterPro" id="IPR002634">
    <property type="entry name" value="BolA"/>
</dbReference>
<dbReference type="Pfam" id="PF01722">
    <property type="entry name" value="BolA"/>
    <property type="match status" value="1"/>
</dbReference>
<dbReference type="EMBL" id="JBJLSN010000005">
    <property type="protein sequence ID" value="MFL7900596.1"/>
    <property type="molecule type" value="Genomic_DNA"/>
</dbReference>
<organism evidence="3 6">
    <name type="scientific">Azospirillum argentinense</name>
    <dbReference type="NCBI Taxonomy" id="2970906"/>
    <lineage>
        <taxon>Bacteria</taxon>
        <taxon>Pseudomonadati</taxon>
        <taxon>Pseudomonadota</taxon>
        <taxon>Alphaproteobacteria</taxon>
        <taxon>Rhodospirillales</taxon>
        <taxon>Azospirillaceae</taxon>
        <taxon>Azospirillum</taxon>
    </lineage>
</organism>
<dbReference type="RefSeq" id="WP_014239259.1">
    <property type="nucleotide sequence ID" value="NZ_CP007793.1"/>
</dbReference>
<dbReference type="SUPFAM" id="SSF82657">
    <property type="entry name" value="BolA-like"/>
    <property type="match status" value="1"/>
</dbReference>
<dbReference type="InterPro" id="IPR036065">
    <property type="entry name" value="BolA-like_sf"/>
</dbReference>
<dbReference type="GO" id="GO:0016226">
    <property type="term" value="P:iron-sulfur cluster assembly"/>
    <property type="evidence" value="ECO:0007669"/>
    <property type="project" value="TreeGrafter"/>
</dbReference>
<protein>
    <submittedName>
        <fullName evidence="4">BolA family protein</fullName>
    </submittedName>
    <submittedName>
        <fullName evidence="3 5">Transcriptional regulator</fullName>
    </submittedName>
</protein>
<dbReference type="EMBL" id="CP007793">
    <property type="protein sequence ID" value="AIB10675.1"/>
    <property type="molecule type" value="Genomic_DNA"/>
</dbReference>
<keyword evidence="8" id="KW-1185">Reference proteome</keyword>
<dbReference type="Gene3D" id="3.30.300.90">
    <property type="entry name" value="BolA-like"/>
    <property type="match status" value="1"/>
</dbReference>
<dbReference type="PIRSF" id="PIRSF003113">
    <property type="entry name" value="BolA"/>
    <property type="match status" value="1"/>
</dbReference>
<proteinExistence type="inferred from homology"/>
<dbReference type="EMBL" id="CP032321">
    <property type="protein sequence ID" value="QCN95180.1"/>
    <property type="molecule type" value="Genomic_DNA"/>
</dbReference>
<reference evidence="3 6" key="1">
    <citation type="journal article" date="2014" name="Genome Announc.">
        <title>Complete Genome Sequence of the Model Rhizosphere Strain Azospirillum brasilense Az39, Successfully Applied in Agriculture.</title>
        <authorList>
            <person name="Rivera D."/>
            <person name="Revale S."/>
            <person name="Molina R."/>
            <person name="Gualpa J."/>
            <person name="Puente M."/>
            <person name="Maroniche G."/>
            <person name="Paris G."/>
            <person name="Baker D."/>
            <person name="Clavijo B."/>
            <person name="McLay K."/>
            <person name="Spaepen S."/>
            <person name="Perticari A."/>
            <person name="Vazquez M."/>
            <person name="Wisniewski-Dye F."/>
            <person name="Watkins C."/>
            <person name="Martinez-Abarca F."/>
            <person name="Vanderleyden J."/>
            <person name="Cassan F."/>
        </authorList>
    </citation>
    <scope>NUCLEOTIDE SEQUENCE [LARGE SCALE GENOMIC DNA]</scope>
    <source>
        <strain evidence="3 6">Az39</strain>
    </source>
</reference>
<dbReference type="Proteomes" id="UP001628281">
    <property type="component" value="Unassembled WGS sequence"/>
</dbReference>
<dbReference type="Proteomes" id="UP000298595">
    <property type="component" value="Chromosome"/>
</dbReference>
<feature type="compositionally biased region" description="Basic and acidic residues" evidence="2">
    <location>
        <begin position="10"/>
        <end position="28"/>
    </location>
</feature>
<dbReference type="KEGG" id="aare:D3093_07900"/>